<dbReference type="Proteomes" id="UP000270094">
    <property type="component" value="Unassembled WGS sequence"/>
</dbReference>
<proteinExistence type="predicted"/>
<sequence length="165" mass="18079">MTPTPIGMTTATNGNTAQYLNTISKTNAVQSTTPPTAMPAYGLQHREKHISPLSPQGSYRNSAKRKQQQGISSLTILWLATLASKNNDVIGAKTTNREERRRATSTAASAMFDTALNYTPKGKCRQQSRAVNILLTEAEPIPESEEQLIVPRIYTVDKGQLNYSV</sequence>
<protein>
    <submittedName>
        <fullName evidence="1">Uncharacterized protein</fullName>
    </submittedName>
</protein>
<reference evidence="1 2" key="1">
    <citation type="submission" date="2018-11" db="EMBL/GenBank/DDBJ databases">
        <authorList>
            <consortium name="Pathogen Informatics"/>
        </authorList>
    </citation>
    <scope>NUCLEOTIDE SEQUENCE [LARGE SCALE GENOMIC DNA]</scope>
</reference>
<evidence type="ECO:0000313" key="1">
    <source>
        <dbReference type="EMBL" id="VDM74527.1"/>
    </source>
</evidence>
<keyword evidence="2" id="KW-1185">Reference proteome</keyword>
<name>A0A3P7JEN9_STRVU</name>
<dbReference type="EMBL" id="UYYB01094518">
    <property type="protein sequence ID" value="VDM74527.1"/>
    <property type="molecule type" value="Genomic_DNA"/>
</dbReference>
<organism evidence="1 2">
    <name type="scientific">Strongylus vulgaris</name>
    <name type="common">Blood worm</name>
    <dbReference type="NCBI Taxonomy" id="40348"/>
    <lineage>
        <taxon>Eukaryota</taxon>
        <taxon>Metazoa</taxon>
        <taxon>Ecdysozoa</taxon>
        <taxon>Nematoda</taxon>
        <taxon>Chromadorea</taxon>
        <taxon>Rhabditida</taxon>
        <taxon>Rhabditina</taxon>
        <taxon>Rhabditomorpha</taxon>
        <taxon>Strongyloidea</taxon>
        <taxon>Strongylidae</taxon>
        <taxon>Strongylus</taxon>
    </lineage>
</organism>
<gene>
    <name evidence="1" type="ORF">SVUK_LOCUS9525</name>
</gene>
<dbReference type="AlphaFoldDB" id="A0A3P7JEN9"/>
<accession>A0A3P7JEN9</accession>
<evidence type="ECO:0000313" key="2">
    <source>
        <dbReference type="Proteomes" id="UP000270094"/>
    </source>
</evidence>